<feature type="domain" description="Dienelactone hydrolase" evidence="2">
    <location>
        <begin position="20"/>
        <end position="244"/>
    </location>
</feature>
<keyword evidence="3" id="KW-0378">Hydrolase</keyword>
<proteinExistence type="predicted"/>
<feature type="compositionally biased region" description="Polar residues" evidence="1">
    <location>
        <begin position="253"/>
        <end position="264"/>
    </location>
</feature>
<dbReference type="InterPro" id="IPR002925">
    <property type="entry name" value="Dienelactn_hydro"/>
</dbReference>
<dbReference type="InterPro" id="IPR051049">
    <property type="entry name" value="Dienelactone_hydrolase-like"/>
</dbReference>
<evidence type="ECO:0000313" key="3">
    <source>
        <dbReference type="EMBL" id="GAA4729213.1"/>
    </source>
</evidence>
<name>A0ABP8YLB0_9MICO</name>
<evidence type="ECO:0000256" key="1">
    <source>
        <dbReference type="SAM" id="MobiDB-lite"/>
    </source>
</evidence>
<evidence type="ECO:0000313" key="4">
    <source>
        <dbReference type="Proteomes" id="UP001500556"/>
    </source>
</evidence>
<reference evidence="4" key="1">
    <citation type="journal article" date="2019" name="Int. J. Syst. Evol. Microbiol.">
        <title>The Global Catalogue of Microorganisms (GCM) 10K type strain sequencing project: providing services to taxonomists for standard genome sequencing and annotation.</title>
        <authorList>
            <consortium name="The Broad Institute Genomics Platform"/>
            <consortium name="The Broad Institute Genome Sequencing Center for Infectious Disease"/>
            <person name="Wu L."/>
            <person name="Ma J."/>
        </authorList>
    </citation>
    <scope>NUCLEOTIDE SEQUENCE [LARGE SCALE GENOMIC DNA]</scope>
    <source>
        <strain evidence="4">JCM 18961</strain>
    </source>
</reference>
<keyword evidence="4" id="KW-1185">Reference proteome</keyword>
<dbReference type="Proteomes" id="UP001500556">
    <property type="component" value="Unassembled WGS sequence"/>
</dbReference>
<evidence type="ECO:0000259" key="2">
    <source>
        <dbReference type="Pfam" id="PF01738"/>
    </source>
</evidence>
<dbReference type="PANTHER" id="PTHR46623:SF6">
    <property type="entry name" value="ALPHA_BETA-HYDROLASES SUPERFAMILY PROTEIN"/>
    <property type="match status" value="1"/>
</dbReference>
<dbReference type="Pfam" id="PF01738">
    <property type="entry name" value="DLH"/>
    <property type="match status" value="1"/>
</dbReference>
<comment type="caution">
    <text evidence="3">The sequence shown here is derived from an EMBL/GenBank/DDBJ whole genome shotgun (WGS) entry which is preliminary data.</text>
</comment>
<feature type="region of interest" description="Disordered" evidence="1">
    <location>
        <begin position="245"/>
        <end position="264"/>
    </location>
</feature>
<dbReference type="GO" id="GO:0016787">
    <property type="term" value="F:hydrolase activity"/>
    <property type="evidence" value="ECO:0007669"/>
    <property type="project" value="UniProtKB-KW"/>
</dbReference>
<accession>A0ABP8YLB0</accession>
<organism evidence="3 4">
    <name type="scientific">Pedococcus ginsenosidimutans</name>
    <dbReference type="NCBI Taxonomy" id="490570"/>
    <lineage>
        <taxon>Bacteria</taxon>
        <taxon>Bacillati</taxon>
        <taxon>Actinomycetota</taxon>
        <taxon>Actinomycetes</taxon>
        <taxon>Micrococcales</taxon>
        <taxon>Intrasporangiaceae</taxon>
        <taxon>Pedococcus</taxon>
    </lineage>
</organism>
<dbReference type="RefSeq" id="WP_345504586.1">
    <property type="nucleotide sequence ID" value="NZ_BAABLO010000012.1"/>
</dbReference>
<sequence>MSDSLRATTIRITGDGGDEVEAYLARPDGDSPRGGVVVIHHMPGYDRATKEIVRRFAEMGYDAICPNLYWREAPGAAPDDAAATARAAGGVPDARLVGDVAGAAAHLRSLPTSNGRVGVIGYCSGGRQSVLAACRTDVDAAVDCYGAFVTGEPPEGFPLRVTNLVDDLPSLRAPLLGLFGVEDRTPSPEHVAELEEILTRLGKPHELHSYQDAGHAFFATDRPSYRVAAANDGWERIRDFFATHLSGGDPSTGADQPSATPEGA</sequence>
<dbReference type="EMBL" id="BAABLO010000012">
    <property type="protein sequence ID" value="GAA4729213.1"/>
    <property type="molecule type" value="Genomic_DNA"/>
</dbReference>
<protein>
    <submittedName>
        <fullName evidence="3">Dienelactone hydrolase family protein</fullName>
    </submittedName>
</protein>
<dbReference type="InterPro" id="IPR029058">
    <property type="entry name" value="AB_hydrolase_fold"/>
</dbReference>
<dbReference type="PANTHER" id="PTHR46623">
    <property type="entry name" value="CARBOXYMETHYLENEBUTENOLIDASE-RELATED"/>
    <property type="match status" value="1"/>
</dbReference>
<gene>
    <name evidence="3" type="ORF">GCM10025782_30070</name>
</gene>
<dbReference type="SUPFAM" id="SSF53474">
    <property type="entry name" value="alpha/beta-Hydrolases"/>
    <property type="match status" value="1"/>
</dbReference>
<dbReference type="Gene3D" id="3.40.50.1820">
    <property type="entry name" value="alpha/beta hydrolase"/>
    <property type="match status" value="1"/>
</dbReference>